<protein>
    <submittedName>
        <fullName evidence="1">Uncharacterized protein</fullName>
    </submittedName>
</protein>
<dbReference type="RefSeq" id="WP_121898641.1">
    <property type="nucleotide sequence ID" value="NZ_RCNT01000007.1"/>
</dbReference>
<dbReference type="AlphaFoldDB" id="A0A3L9XXP2"/>
<evidence type="ECO:0000313" key="2">
    <source>
        <dbReference type="Proteomes" id="UP000281343"/>
    </source>
</evidence>
<name>A0A3L9XXP2_9RHOB</name>
<dbReference type="InterPro" id="IPR045516">
    <property type="entry name" value="DUF6477"/>
</dbReference>
<dbReference type="Pfam" id="PF20083">
    <property type="entry name" value="DUF6477"/>
    <property type="match status" value="1"/>
</dbReference>
<dbReference type="EMBL" id="RCNT01000007">
    <property type="protein sequence ID" value="RMA41381.1"/>
    <property type="molecule type" value="Genomic_DNA"/>
</dbReference>
<comment type="caution">
    <text evidence="1">The sequence shown here is derived from an EMBL/GenBank/DDBJ whole genome shotgun (WGS) entry which is preliminary data.</text>
</comment>
<dbReference type="Proteomes" id="UP000281343">
    <property type="component" value="Unassembled WGS sequence"/>
</dbReference>
<sequence length="90" mass="9593">MSDITATLATLRRPKLLVRAARFGAAALARRPTKPDAVAARGLNWLLEEEDALNQARVTGQAGYSPTRHVEVLTVLLNAADSASRLAATL</sequence>
<evidence type="ECO:0000313" key="1">
    <source>
        <dbReference type="EMBL" id="RMA41381.1"/>
    </source>
</evidence>
<dbReference type="OrthoDB" id="7875218at2"/>
<proteinExistence type="predicted"/>
<keyword evidence="2" id="KW-1185">Reference proteome</keyword>
<gene>
    <name evidence="1" type="ORF">D9R08_13720</name>
</gene>
<accession>A0A3L9XXP2</accession>
<organism evidence="1 2">
    <name type="scientific">Rhodophyticola porphyridii</name>
    <dbReference type="NCBI Taxonomy" id="1852017"/>
    <lineage>
        <taxon>Bacteria</taxon>
        <taxon>Pseudomonadati</taxon>
        <taxon>Pseudomonadota</taxon>
        <taxon>Alphaproteobacteria</taxon>
        <taxon>Rhodobacterales</taxon>
        <taxon>Roseobacteraceae</taxon>
        <taxon>Rhodophyticola</taxon>
    </lineage>
</organism>
<reference evidence="1 2" key="1">
    <citation type="submission" date="2018-10" db="EMBL/GenBank/DDBJ databases">
        <authorList>
            <person name="Jung H.S."/>
            <person name="Jeon C.O."/>
        </authorList>
    </citation>
    <scope>NUCLEOTIDE SEQUENCE [LARGE SCALE GENOMIC DNA]</scope>
    <source>
        <strain evidence="1 2">MA-7-27</strain>
    </source>
</reference>